<evidence type="ECO:0000313" key="11">
    <source>
        <dbReference type="Proteomes" id="UP000715441"/>
    </source>
</evidence>
<feature type="region of interest" description="Disordered" evidence="8">
    <location>
        <begin position="1"/>
        <end position="31"/>
    </location>
</feature>
<feature type="transmembrane region" description="Helical" evidence="9">
    <location>
        <begin position="381"/>
        <end position="402"/>
    </location>
</feature>
<feature type="transmembrane region" description="Helical" evidence="9">
    <location>
        <begin position="312"/>
        <end position="329"/>
    </location>
</feature>
<dbReference type="InterPro" id="IPR018584">
    <property type="entry name" value="GT87"/>
</dbReference>
<feature type="transmembrane region" description="Helical" evidence="9">
    <location>
        <begin position="116"/>
        <end position="133"/>
    </location>
</feature>
<keyword evidence="11" id="KW-1185">Reference proteome</keyword>
<name>A0ABX1JA92_9PSEU</name>
<evidence type="ECO:0000313" key="10">
    <source>
        <dbReference type="EMBL" id="NKQ56700.1"/>
    </source>
</evidence>
<evidence type="ECO:0000256" key="4">
    <source>
        <dbReference type="ARBA" id="ARBA00022692"/>
    </source>
</evidence>
<protein>
    <submittedName>
        <fullName evidence="10">DUF2029 domain-containing protein</fullName>
    </submittedName>
</protein>
<organism evidence="10 11">
    <name type="scientific">Amycolatopsis acididurans</name>
    <dbReference type="NCBI Taxonomy" id="2724524"/>
    <lineage>
        <taxon>Bacteria</taxon>
        <taxon>Bacillati</taxon>
        <taxon>Actinomycetota</taxon>
        <taxon>Actinomycetes</taxon>
        <taxon>Pseudonocardiales</taxon>
        <taxon>Pseudonocardiaceae</taxon>
        <taxon>Amycolatopsis</taxon>
    </lineage>
</organism>
<evidence type="ECO:0000256" key="6">
    <source>
        <dbReference type="ARBA" id="ARBA00023136"/>
    </source>
</evidence>
<comment type="similarity">
    <text evidence="7">Belongs to the glycosyltransferase 87 family.</text>
</comment>
<keyword evidence="5 9" id="KW-1133">Transmembrane helix</keyword>
<dbReference type="Proteomes" id="UP000715441">
    <property type="component" value="Unassembled WGS sequence"/>
</dbReference>
<feature type="transmembrane region" description="Helical" evidence="9">
    <location>
        <begin position="224"/>
        <end position="242"/>
    </location>
</feature>
<proteinExistence type="inferred from homology"/>
<evidence type="ECO:0000256" key="2">
    <source>
        <dbReference type="ARBA" id="ARBA00022475"/>
    </source>
</evidence>
<sequence length="450" mass="48686">MARSARRRRRLRRPLPLSFASRPGPAPGVTVSSSAVEAPAAVPPPAVPERRAVPAAVFWTVLVLGAVAGAWYVKQVVGDMGSLMHLKDLGVYQIAGQRIVDGVSVYDTPLLGNTRGVWEFVYTPFAALLFVPLAKLHGDLFTSVGAIGDFVALAVAVWAALSMLGYRRDLRLVVFSLPLSALLMWCEPIRETMAFGQVNILLMTLVLVDMALPDSFRGKGVLTGIAAGIKLTPLFFLVYLLFTRRYRAAAVSAGSFVATIAIGFAVMPHDSKTFWSGAFADPTRVGVPENPQNESLRGMFARSIGLDGGKQLLWVALAAVIALACLLLARKLSFGRQELLAVTLCGLATTAVSPYTWVHHWVWWGALLVYLLHASLRRKAVLAWLGLLVAAVVTSGGVLMLFGSKRSSVLDFPSWNHLGVVYHNAYIWLTLALFAAVAVRLRKLTSASPR</sequence>
<keyword evidence="4 9" id="KW-0812">Transmembrane</keyword>
<comment type="subcellular location">
    <subcellularLocation>
        <location evidence="1">Cell membrane</location>
        <topology evidence="1">Multi-pass membrane protein</topology>
    </subcellularLocation>
</comment>
<feature type="transmembrane region" description="Helical" evidence="9">
    <location>
        <begin position="361"/>
        <end position="376"/>
    </location>
</feature>
<keyword evidence="6 9" id="KW-0472">Membrane</keyword>
<evidence type="ECO:0000256" key="7">
    <source>
        <dbReference type="ARBA" id="ARBA00024033"/>
    </source>
</evidence>
<dbReference type="EMBL" id="JAAXLS010000026">
    <property type="protein sequence ID" value="NKQ56700.1"/>
    <property type="molecule type" value="Genomic_DNA"/>
</dbReference>
<evidence type="ECO:0000256" key="1">
    <source>
        <dbReference type="ARBA" id="ARBA00004651"/>
    </source>
</evidence>
<evidence type="ECO:0000256" key="3">
    <source>
        <dbReference type="ARBA" id="ARBA00022679"/>
    </source>
</evidence>
<reference evidence="10 11" key="1">
    <citation type="submission" date="2020-04" db="EMBL/GenBank/DDBJ databases">
        <title>Novel species.</title>
        <authorList>
            <person name="Teo W.F.A."/>
            <person name="Lipun K."/>
            <person name="Srisuk N."/>
            <person name="Duangmal K."/>
        </authorList>
    </citation>
    <scope>NUCLEOTIDE SEQUENCE [LARGE SCALE GENOMIC DNA]</scope>
    <source>
        <strain evidence="10 11">K13G38</strain>
    </source>
</reference>
<feature type="compositionally biased region" description="Basic residues" evidence="8">
    <location>
        <begin position="1"/>
        <end position="13"/>
    </location>
</feature>
<feature type="transmembrane region" description="Helical" evidence="9">
    <location>
        <begin position="52"/>
        <end position="73"/>
    </location>
</feature>
<feature type="transmembrane region" description="Helical" evidence="9">
    <location>
        <begin position="422"/>
        <end position="441"/>
    </location>
</feature>
<feature type="compositionally biased region" description="Low complexity" evidence="8">
    <location>
        <begin position="14"/>
        <end position="23"/>
    </location>
</feature>
<feature type="transmembrane region" description="Helical" evidence="9">
    <location>
        <begin position="140"/>
        <end position="164"/>
    </location>
</feature>
<gene>
    <name evidence="10" type="ORF">HFP15_27885</name>
</gene>
<feature type="transmembrane region" description="Helical" evidence="9">
    <location>
        <begin position="338"/>
        <end position="355"/>
    </location>
</feature>
<keyword evidence="2" id="KW-1003">Cell membrane</keyword>
<accession>A0ABX1JA92</accession>
<evidence type="ECO:0000256" key="9">
    <source>
        <dbReference type="SAM" id="Phobius"/>
    </source>
</evidence>
<keyword evidence="3" id="KW-0808">Transferase</keyword>
<evidence type="ECO:0000256" key="8">
    <source>
        <dbReference type="SAM" id="MobiDB-lite"/>
    </source>
</evidence>
<evidence type="ECO:0000256" key="5">
    <source>
        <dbReference type="ARBA" id="ARBA00022989"/>
    </source>
</evidence>
<comment type="caution">
    <text evidence="10">The sequence shown here is derived from an EMBL/GenBank/DDBJ whole genome shotgun (WGS) entry which is preliminary data.</text>
</comment>
<dbReference type="Pfam" id="PF09594">
    <property type="entry name" value="GT87"/>
    <property type="match status" value="1"/>
</dbReference>
<feature type="transmembrane region" description="Helical" evidence="9">
    <location>
        <begin position="249"/>
        <end position="267"/>
    </location>
</feature>